<keyword evidence="3" id="KW-0472">Membrane</keyword>
<dbReference type="Pfam" id="PF14310">
    <property type="entry name" value="Fn3-like"/>
    <property type="match status" value="1"/>
</dbReference>
<dbReference type="EMBL" id="JACHMK010000001">
    <property type="protein sequence ID" value="MBB6334862.1"/>
    <property type="molecule type" value="Genomic_DNA"/>
</dbReference>
<feature type="transmembrane region" description="Helical" evidence="3">
    <location>
        <begin position="7"/>
        <end position="31"/>
    </location>
</feature>
<evidence type="ECO:0000256" key="2">
    <source>
        <dbReference type="ARBA" id="ARBA00022801"/>
    </source>
</evidence>
<proteinExistence type="inferred from homology"/>
<dbReference type="SMART" id="SM01217">
    <property type="entry name" value="Fn3_like"/>
    <property type="match status" value="1"/>
</dbReference>
<dbReference type="InterPro" id="IPR036962">
    <property type="entry name" value="Glyco_hydro_3_N_sf"/>
</dbReference>
<comment type="similarity">
    <text evidence="1">Belongs to the glycosyl hydrolase 3 family.</text>
</comment>
<gene>
    <name evidence="5" type="ORF">HD592_001427</name>
</gene>
<protein>
    <submittedName>
        <fullName evidence="5">Beta-glucosidase</fullName>
        <ecNumber evidence="5">3.2.1.21</ecNumber>
    </submittedName>
</protein>
<evidence type="ECO:0000313" key="6">
    <source>
        <dbReference type="Proteomes" id="UP000617426"/>
    </source>
</evidence>
<evidence type="ECO:0000259" key="4">
    <source>
        <dbReference type="SMART" id="SM01217"/>
    </source>
</evidence>
<dbReference type="SUPFAM" id="SSF52279">
    <property type="entry name" value="Beta-D-glucan exohydrolase, C-terminal domain"/>
    <property type="match status" value="1"/>
</dbReference>
<dbReference type="GO" id="GO:0008422">
    <property type="term" value="F:beta-glucosidase activity"/>
    <property type="evidence" value="ECO:0007669"/>
    <property type="project" value="UniProtKB-EC"/>
</dbReference>
<dbReference type="PANTHER" id="PTHR42715">
    <property type="entry name" value="BETA-GLUCOSIDASE"/>
    <property type="match status" value="1"/>
</dbReference>
<dbReference type="Gene3D" id="3.40.50.1700">
    <property type="entry name" value="Glycoside hydrolase family 3 C-terminal domain"/>
    <property type="match status" value="1"/>
</dbReference>
<keyword evidence="3" id="KW-0812">Transmembrane</keyword>
<dbReference type="EC" id="3.2.1.21" evidence="5"/>
<dbReference type="InterPro" id="IPR017853">
    <property type="entry name" value="GH"/>
</dbReference>
<dbReference type="InterPro" id="IPR036881">
    <property type="entry name" value="Glyco_hydro_3_C_sf"/>
</dbReference>
<dbReference type="PRINTS" id="PR00133">
    <property type="entry name" value="GLHYDRLASE3"/>
</dbReference>
<reference evidence="5" key="1">
    <citation type="submission" date="2020-08" db="EMBL/GenBank/DDBJ databases">
        <title>Sequencing the genomes of 1000 actinobacteria strains.</title>
        <authorList>
            <person name="Klenk H.-P."/>
        </authorList>
    </citation>
    <scope>NUCLEOTIDE SEQUENCE</scope>
    <source>
        <strain evidence="5">DSM 10695</strain>
    </source>
</reference>
<keyword evidence="6" id="KW-1185">Reference proteome</keyword>
<feature type="domain" description="Fibronectin type III-like" evidence="4">
    <location>
        <begin position="424"/>
        <end position="498"/>
    </location>
</feature>
<keyword evidence="5" id="KW-0326">Glycosidase</keyword>
<dbReference type="InterPro" id="IPR001764">
    <property type="entry name" value="Glyco_hydro_3_N"/>
</dbReference>
<keyword evidence="3" id="KW-1133">Transmembrane helix</keyword>
<organism evidence="5 6">
    <name type="scientific">Schaalia hyovaginalis</name>
    <dbReference type="NCBI Taxonomy" id="29316"/>
    <lineage>
        <taxon>Bacteria</taxon>
        <taxon>Bacillati</taxon>
        <taxon>Actinomycetota</taxon>
        <taxon>Actinomycetes</taxon>
        <taxon>Actinomycetales</taxon>
        <taxon>Actinomycetaceae</taxon>
        <taxon>Schaalia</taxon>
    </lineage>
</organism>
<dbReference type="Proteomes" id="UP000617426">
    <property type="component" value="Unassembled WGS sequence"/>
</dbReference>
<dbReference type="RefSeq" id="WP_184452899.1">
    <property type="nucleotide sequence ID" value="NZ_JACHMK010000001.1"/>
</dbReference>
<dbReference type="AlphaFoldDB" id="A0A923E4W8"/>
<dbReference type="GO" id="GO:0005975">
    <property type="term" value="P:carbohydrate metabolic process"/>
    <property type="evidence" value="ECO:0007669"/>
    <property type="project" value="InterPro"/>
</dbReference>
<dbReference type="Pfam" id="PF01915">
    <property type="entry name" value="Glyco_hydro_3_C"/>
    <property type="match status" value="1"/>
</dbReference>
<dbReference type="Gene3D" id="2.60.40.10">
    <property type="entry name" value="Immunoglobulins"/>
    <property type="match status" value="1"/>
</dbReference>
<dbReference type="PANTHER" id="PTHR42715:SF10">
    <property type="entry name" value="BETA-GLUCOSIDASE"/>
    <property type="match status" value="1"/>
</dbReference>
<evidence type="ECO:0000313" key="5">
    <source>
        <dbReference type="EMBL" id="MBB6334862.1"/>
    </source>
</evidence>
<accession>A0A923E4W8</accession>
<evidence type="ECO:0000256" key="1">
    <source>
        <dbReference type="ARBA" id="ARBA00005336"/>
    </source>
</evidence>
<comment type="caution">
    <text evidence="5">The sequence shown here is derived from an EMBL/GenBank/DDBJ whole genome shotgun (WGS) entry which is preliminary data.</text>
</comment>
<dbReference type="SUPFAM" id="SSF51445">
    <property type="entry name" value="(Trans)glycosidases"/>
    <property type="match status" value="1"/>
</dbReference>
<dbReference type="InterPro" id="IPR026891">
    <property type="entry name" value="Fn3-like"/>
</dbReference>
<dbReference type="InterPro" id="IPR002772">
    <property type="entry name" value="Glyco_hydro_3_C"/>
</dbReference>
<name>A0A923E4W8_9ACTO</name>
<evidence type="ECO:0000256" key="3">
    <source>
        <dbReference type="SAM" id="Phobius"/>
    </source>
</evidence>
<dbReference type="InterPro" id="IPR050288">
    <property type="entry name" value="Cellulose_deg_GH3"/>
</dbReference>
<dbReference type="Pfam" id="PF00933">
    <property type="entry name" value="Glyco_hydro_3"/>
    <property type="match status" value="2"/>
</dbReference>
<dbReference type="Gene3D" id="3.20.20.300">
    <property type="entry name" value="Glycoside hydrolase, family 3, N-terminal domain"/>
    <property type="match status" value="1"/>
</dbReference>
<dbReference type="InterPro" id="IPR013783">
    <property type="entry name" value="Ig-like_fold"/>
</dbReference>
<keyword evidence="2 5" id="KW-0378">Hydrolase</keyword>
<sequence length="977" mass="103765">MTNKKFMAIWILILAVLLVLVVVVNIAIGIFDKWIGSQLGAGTYTVENSDSAKDWDTDYYDADYDNVDDLNAPAADLIERIEGEGIVLAKNSEGALPLASGAKVTMLGRSAADPIYGGSGSGSVDTTSAIDAKTGLVNAGFQVNESVYSAIEAFAAENDRAIIEMDSPATSTYTVGELPIDQYRAQESTFAEYGDAAIVFIGRAGGEGGDLAQSMEGWDDNYADGQHQLELNKDEKDLIALAKKDFDKVVVVVNSSTTMELGEVQADPGIDSVLLIGSPGLTGFSAVGKVLSGEINPSGKTSDTWAADFTKDPTFVNFGGFIYDDLAVSYSSSALSSAASNATVTQEAPFVQYQEGIYVGYRYYETAGAEGFIDYDSAVVYPFGYGLSYTGFSQKVVSQTFDDVKGSISVDVEVTNTGGVAGKDVVEVYYSAPYTPGGIEKSEVVLGGFAKTGLLEPGASQTLTVSFPVEDMASYDYEGEGAYVLEAGDYVISVRTDSHTLAEGTEPMTYTVAETVVYDEDNPRSSDAAVAANRFDDVSGDFSDDAADTAKILNMSRADFAGTFPTSPLGTERMHASEAAKAGFAEYDAKAAAEASDAEEPTTGADTELTLVDLRGRPYDDPKWDELLDSLDVSDMTDMLLNGAYNSAALPSIAKPAVTDLDGPAGFSSFINASVNGPAYPSEYTIAQTWNVELAKEMGTMVGNESLLKDVSGWYAPAMNLHRSPFAGRNFEYYSEDPLLSGLLGEAVSQGAIEKGLYTTLKHFALNDQETNRVNNGVASWANEQAIRELYLKPFEIAVKGVSSEVSYIADDEGATKTAPIGSLAVMSSFNRVGGTWAGGSKALMTDVLRKEWGFTGFAITDFNLYNYMSPDQAIDAGTDLTLSFAPSKSYKDTKSALAKTNIRKATKNILYSVANSNAMNGLAPGATVTYTPPTWKYIQYGASALVLLGILGGAYGVARRVREVKAPGAISVDEGE</sequence>